<evidence type="ECO:0000256" key="2">
    <source>
        <dbReference type="SAM" id="MobiDB-lite"/>
    </source>
</evidence>
<dbReference type="InterPro" id="IPR024527">
    <property type="entry name" value="Eisosome1"/>
</dbReference>
<proteinExistence type="predicted"/>
<feature type="compositionally biased region" description="Polar residues" evidence="2">
    <location>
        <begin position="29"/>
        <end position="40"/>
    </location>
</feature>
<dbReference type="AlphaFoldDB" id="A0A3N4M118"/>
<name>A0A3N4M118_9PEZI</name>
<dbReference type="PANTHER" id="PTHR28298:SF1">
    <property type="entry name" value="EISOSOME PROTEIN 1"/>
    <property type="match status" value="1"/>
</dbReference>
<dbReference type="GO" id="GO:0070941">
    <property type="term" value="P:eisosome assembly"/>
    <property type="evidence" value="ECO:0007669"/>
    <property type="project" value="TreeGrafter"/>
</dbReference>
<accession>A0A3N4M118</accession>
<evidence type="ECO:0000256" key="1">
    <source>
        <dbReference type="SAM" id="Coils"/>
    </source>
</evidence>
<dbReference type="STRING" id="1051890.A0A3N4M118"/>
<dbReference type="OrthoDB" id="5400796at2759"/>
<gene>
    <name evidence="3" type="ORF">L211DRAFT_844922</name>
</gene>
<dbReference type="InParanoid" id="A0A3N4M118"/>
<feature type="compositionally biased region" description="Basic and acidic residues" evidence="2">
    <location>
        <begin position="46"/>
        <end position="67"/>
    </location>
</feature>
<evidence type="ECO:0000313" key="4">
    <source>
        <dbReference type="Proteomes" id="UP000267821"/>
    </source>
</evidence>
<dbReference type="Proteomes" id="UP000267821">
    <property type="component" value="Unassembled WGS sequence"/>
</dbReference>
<dbReference type="PANTHER" id="PTHR28298">
    <property type="entry name" value="EISOSOME PROTEIN 1"/>
    <property type="match status" value="1"/>
</dbReference>
<reference evidence="3 4" key="1">
    <citation type="journal article" date="2018" name="Nat. Ecol. Evol.">
        <title>Pezizomycetes genomes reveal the molecular basis of ectomycorrhizal truffle lifestyle.</title>
        <authorList>
            <person name="Murat C."/>
            <person name="Payen T."/>
            <person name="Noel B."/>
            <person name="Kuo A."/>
            <person name="Morin E."/>
            <person name="Chen J."/>
            <person name="Kohler A."/>
            <person name="Krizsan K."/>
            <person name="Balestrini R."/>
            <person name="Da Silva C."/>
            <person name="Montanini B."/>
            <person name="Hainaut M."/>
            <person name="Levati E."/>
            <person name="Barry K.W."/>
            <person name="Belfiori B."/>
            <person name="Cichocki N."/>
            <person name="Clum A."/>
            <person name="Dockter R.B."/>
            <person name="Fauchery L."/>
            <person name="Guy J."/>
            <person name="Iotti M."/>
            <person name="Le Tacon F."/>
            <person name="Lindquist E.A."/>
            <person name="Lipzen A."/>
            <person name="Malagnac F."/>
            <person name="Mello A."/>
            <person name="Molinier V."/>
            <person name="Miyauchi S."/>
            <person name="Poulain J."/>
            <person name="Riccioni C."/>
            <person name="Rubini A."/>
            <person name="Sitrit Y."/>
            <person name="Splivallo R."/>
            <person name="Traeger S."/>
            <person name="Wang M."/>
            <person name="Zifcakova L."/>
            <person name="Wipf D."/>
            <person name="Zambonelli A."/>
            <person name="Paolocci F."/>
            <person name="Nowrousian M."/>
            <person name="Ottonello S."/>
            <person name="Baldrian P."/>
            <person name="Spatafora J.W."/>
            <person name="Henrissat B."/>
            <person name="Nagy L.G."/>
            <person name="Aury J.M."/>
            <person name="Wincker P."/>
            <person name="Grigoriev I.V."/>
            <person name="Bonfante P."/>
            <person name="Martin F.M."/>
        </authorList>
    </citation>
    <scope>NUCLEOTIDE SEQUENCE [LARGE SCALE GENOMIC DNA]</scope>
    <source>
        <strain evidence="3 4">ATCC MYA-4762</strain>
    </source>
</reference>
<protein>
    <submittedName>
        <fullName evidence="3">Uncharacterized protein</fullName>
    </submittedName>
</protein>
<dbReference type="EMBL" id="ML121528">
    <property type="protein sequence ID" value="RPB28866.1"/>
    <property type="molecule type" value="Genomic_DNA"/>
</dbReference>
<dbReference type="Pfam" id="PF12757">
    <property type="entry name" value="Eisosome1"/>
    <property type="match status" value="1"/>
</dbReference>
<evidence type="ECO:0000313" key="3">
    <source>
        <dbReference type="EMBL" id="RPB28866.1"/>
    </source>
</evidence>
<feature type="compositionally biased region" description="Polar residues" evidence="2">
    <location>
        <begin position="485"/>
        <end position="494"/>
    </location>
</feature>
<feature type="coiled-coil region" evidence="1">
    <location>
        <begin position="425"/>
        <end position="463"/>
    </location>
</feature>
<organism evidence="3 4">
    <name type="scientific">Terfezia boudieri ATCC MYA-4762</name>
    <dbReference type="NCBI Taxonomy" id="1051890"/>
    <lineage>
        <taxon>Eukaryota</taxon>
        <taxon>Fungi</taxon>
        <taxon>Dikarya</taxon>
        <taxon>Ascomycota</taxon>
        <taxon>Pezizomycotina</taxon>
        <taxon>Pezizomycetes</taxon>
        <taxon>Pezizales</taxon>
        <taxon>Pezizaceae</taxon>
        <taxon>Terfezia</taxon>
    </lineage>
</organism>
<keyword evidence="1" id="KW-0175">Coiled coil</keyword>
<keyword evidence="4" id="KW-1185">Reference proteome</keyword>
<sequence length="818" mass="88841">MSASTPNPATVPLPPSRVGTPLDGGISAISRTQETSSSTPAAGGYEQRHDEDDGSHGRNVLEPRDTRASISSGHYLLEPTKAARLVGIQDSKLSAGVAASIALRAQRPVEVSSPDTRNSAGRAAALAAREVKLVQMHVDEPTSFADSAAVLAHKAAKPAAGTAGTALHPQKNVIYGGEAILASDMLPVIHDAAAKCMSSAIRKATEENLEETASIGLAIQNAAARSASNALPMAVEETLEAGEVASKRRMKISANLEEAARKAAARRLALLDQELYESGVFRRVRLPGYEISQRQSGSLRRTYSMREGVPMGSRRAPAEEGDDYINLLEVAKRNVSRRLARIDLQVADKKGLSYHKDWDDQAMRIAESRIQNTNGFRTTSPGLHGKIDIGGGRLVDAKEVERVALRNVQPVLEEITVKAEAERARVAVERAEVEERKRLENLEKEKNREVKEEKKNVKAAEIAEISRQKSEAKLANGLATREPHTSGTAEQSITHEMPSPPQALRSKLKKLLGKLRKSTTSLLAGAGRGKLTGEERLARERAEREEGEIKTVGLGVDGVPEPVVDIDGASARAPISLSRDATAVEGRPPAVTTETRRDVESGEVFWDRIEYIDPQEYKRRQTEKYASTVGRLEFSTALFRDEPVQRRSLDVIDRTTSSPLPPRRISASLPAQSNYQRPSPLKMPDGGYSISTPVLSNLESKFGAEKLATPTRPIVGHNETGFRPEADVAVSGEETEDKGSGGGRAVPLYDHREHPIDVTIGRTETQKEKYARLAWEREEDVDSWKVPKGKGKNVRIEDPYPEPEQTGGMEAGEGKGGE</sequence>
<feature type="region of interest" description="Disordered" evidence="2">
    <location>
        <begin position="712"/>
        <end position="748"/>
    </location>
</feature>
<feature type="region of interest" description="Disordered" evidence="2">
    <location>
        <begin position="777"/>
        <end position="818"/>
    </location>
</feature>
<feature type="region of interest" description="Disordered" evidence="2">
    <location>
        <begin position="473"/>
        <end position="502"/>
    </location>
</feature>
<feature type="region of interest" description="Disordered" evidence="2">
    <location>
        <begin position="1"/>
        <end position="67"/>
    </location>
</feature>